<evidence type="ECO:0000259" key="1">
    <source>
        <dbReference type="PROSITE" id="PS50013"/>
    </source>
</evidence>
<dbReference type="EMBL" id="LR746269">
    <property type="protein sequence ID" value="CAA7397483.1"/>
    <property type="molecule type" value="Genomic_DNA"/>
</dbReference>
<evidence type="ECO:0000313" key="3">
    <source>
        <dbReference type="Proteomes" id="UP000663760"/>
    </source>
</evidence>
<dbReference type="InterPro" id="IPR000953">
    <property type="entry name" value="Chromo/chromo_shadow_dom"/>
</dbReference>
<dbReference type="OrthoDB" id="695307at2759"/>
<evidence type="ECO:0000313" key="2">
    <source>
        <dbReference type="EMBL" id="CAA7397483.1"/>
    </source>
</evidence>
<feature type="domain" description="Chromo" evidence="1">
    <location>
        <begin position="38"/>
        <end position="79"/>
    </location>
</feature>
<name>A0A7I8KI75_SPIIN</name>
<accession>A0A7I8KI75</accession>
<organism evidence="2 3">
    <name type="scientific">Spirodela intermedia</name>
    <name type="common">Intermediate duckweed</name>
    <dbReference type="NCBI Taxonomy" id="51605"/>
    <lineage>
        <taxon>Eukaryota</taxon>
        <taxon>Viridiplantae</taxon>
        <taxon>Streptophyta</taxon>
        <taxon>Embryophyta</taxon>
        <taxon>Tracheophyta</taxon>
        <taxon>Spermatophyta</taxon>
        <taxon>Magnoliopsida</taxon>
        <taxon>Liliopsida</taxon>
        <taxon>Araceae</taxon>
        <taxon>Lemnoideae</taxon>
        <taxon>Spirodela</taxon>
    </lineage>
</organism>
<gene>
    <name evidence="2" type="ORF">SI8410_06008148</name>
</gene>
<proteinExistence type="predicted"/>
<dbReference type="InterPro" id="IPR016197">
    <property type="entry name" value="Chromo-like_dom_sf"/>
</dbReference>
<sequence length="79" mass="9335">MTGPFNRVLPRVGNLDTILVVVNRFSKYATFIPTRSECKAEEVINKRGRNHIHRNTFYLVQWAEQSREAATWEKEVDLW</sequence>
<dbReference type="SUPFAM" id="SSF54160">
    <property type="entry name" value="Chromo domain-like"/>
    <property type="match status" value="1"/>
</dbReference>
<dbReference type="PROSITE" id="PS50013">
    <property type="entry name" value="CHROMO_2"/>
    <property type="match status" value="1"/>
</dbReference>
<reference evidence="2" key="1">
    <citation type="submission" date="2020-02" db="EMBL/GenBank/DDBJ databases">
        <authorList>
            <person name="Scholz U."/>
            <person name="Mascher M."/>
            <person name="Fiebig A."/>
        </authorList>
    </citation>
    <scope>NUCLEOTIDE SEQUENCE</scope>
</reference>
<dbReference type="Proteomes" id="UP000663760">
    <property type="component" value="Chromosome 6"/>
</dbReference>
<dbReference type="AlphaFoldDB" id="A0A7I8KI75"/>
<keyword evidence="3" id="KW-1185">Reference proteome</keyword>
<dbReference type="Gene3D" id="2.40.50.40">
    <property type="match status" value="1"/>
</dbReference>
<protein>
    <recommendedName>
        <fullName evidence="1">Chromo domain-containing protein</fullName>
    </recommendedName>
</protein>